<dbReference type="EMBL" id="UOFE01000026">
    <property type="protein sequence ID" value="VAW52247.1"/>
    <property type="molecule type" value="Genomic_DNA"/>
</dbReference>
<dbReference type="InterPro" id="IPR036909">
    <property type="entry name" value="Cyt_c-like_dom_sf"/>
</dbReference>
<dbReference type="PROSITE" id="PS51007">
    <property type="entry name" value="CYTC"/>
    <property type="match status" value="1"/>
</dbReference>
<gene>
    <name evidence="5" type="ORF">MNBD_GAMMA05-127</name>
</gene>
<reference evidence="5" key="1">
    <citation type="submission" date="2018-06" db="EMBL/GenBank/DDBJ databases">
        <authorList>
            <person name="Zhirakovskaya E."/>
        </authorList>
    </citation>
    <scope>NUCLEOTIDE SEQUENCE</scope>
</reference>
<sequence>MYHHVFMAIVLALMSGISFDIFASDSKPLSKNMLMNQGRAQYKLCSGCHGLGGEGTQNFAPALSNSPIVNGPVYPLISAVIGGIAQSKGNKWDAYMPAWSGVLSHERLASVITYIRNSLGNTTGDLVQPDTIVTVVFIYNAIKQAELPYDVKTCNYSMIDEPIKADNVSVIKIEKSGKYNSPHNSKHKGVEYSPVITVTARVSGICKNFDNKSDGAKEKYKRFISEFEFVIYKNNFERWTVKEVF</sequence>
<dbReference type="GO" id="GO:0046872">
    <property type="term" value="F:metal ion binding"/>
    <property type="evidence" value="ECO:0007669"/>
    <property type="project" value="UniProtKB-KW"/>
</dbReference>
<dbReference type="GO" id="GO:0020037">
    <property type="term" value="F:heme binding"/>
    <property type="evidence" value="ECO:0007669"/>
    <property type="project" value="InterPro"/>
</dbReference>
<dbReference type="Pfam" id="PF00034">
    <property type="entry name" value="Cytochrom_C"/>
    <property type="match status" value="1"/>
</dbReference>
<feature type="domain" description="Cytochrome c" evidence="4">
    <location>
        <begin position="33"/>
        <end position="119"/>
    </location>
</feature>
<dbReference type="SUPFAM" id="SSF46626">
    <property type="entry name" value="Cytochrome c"/>
    <property type="match status" value="1"/>
</dbReference>
<evidence type="ECO:0000259" key="4">
    <source>
        <dbReference type="PROSITE" id="PS51007"/>
    </source>
</evidence>
<dbReference type="InterPro" id="IPR009056">
    <property type="entry name" value="Cyt_c-like_dom"/>
</dbReference>
<protein>
    <recommendedName>
        <fullName evidence="4">Cytochrome c domain-containing protein</fullName>
    </recommendedName>
</protein>
<proteinExistence type="predicted"/>
<name>A0A3B0WNK8_9ZZZZ</name>
<dbReference type="AlphaFoldDB" id="A0A3B0WNK8"/>
<evidence type="ECO:0000256" key="3">
    <source>
        <dbReference type="ARBA" id="ARBA00023004"/>
    </source>
</evidence>
<dbReference type="GO" id="GO:0009055">
    <property type="term" value="F:electron transfer activity"/>
    <property type="evidence" value="ECO:0007669"/>
    <property type="project" value="InterPro"/>
</dbReference>
<evidence type="ECO:0000256" key="1">
    <source>
        <dbReference type="ARBA" id="ARBA00022617"/>
    </source>
</evidence>
<keyword evidence="2" id="KW-0479">Metal-binding</keyword>
<keyword evidence="1" id="KW-0349">Heme</keyword>
<keyword evidence="3" id="KW-0408">Iron</keyword>
<organism evidence="5">
    <name type="scientific">hydrothermal vent metagenome</name>
    <dbReference type="NCBI Taxonomy" id="652676"/>
    <lineage>
        <taxon>unclassified sequences</taxon>
        <taxon>metagenomes</taxon>
        <taxon>ecological metagenomes</taxon>
    </lineage>
</organism>
<accession>A0A3B0WNK8</accession>
<evidence type="ECO:0000256" key="2">
    <source>
        <dbReference type="ARBA" id="ARBA00022723"/>
    </source>
</evidence>
<dbReference type="Gene3D" id="1.10.760.10">
    <property type="entry name" value="Cytochrome c-like domain"/>
    <property type="match status" value="1"/>
</dbReference>
<evidence type="ECO:0000313" key="5">
    <source>
        <dbReference type="EMBL" id="VAW52247.1"/>
    </source>
</evidence>